<dbReference type="PANTHER" id="PTHR46401">
    <property type="entry name" value="GLYCOSYLTRANSFERASE WBBK-RELATED"/>
    <property type="match status" value="1"/>
</dbReference>
<dbReference type="Pfam" id="PF00534">
    <property type="entry name" value="Glycos_transf_1"/>
    <property type="match status" value="1"/>
</dbReference>
<dbReference type="AlphaFoldDB" id="A0AAX0RVR0"/>
<protein>
    <submittedName>
        <fullName evidence="3">Glycosyltransferase</fullName>
    </submittedName>
</protein>
<organism evidence="3 4">
    <name type="scientific">Peribacillus butanolivorans</name>
    <dbReference type="NCBI Taxonomy" id="421767"/>
    <lineage>
        <taxon>Bacteria</taxon>
        <taxon>Bacillati</taxon>
        <taxon>Bacillota</taxon>
        <taxon>Bacilli</taxon>
        <taxon>Bacillales</taxon>
        <taxon>Bacillaceae</taxon>
        <taxon>Peribacillus</taxon>
    </lineage>
</organism>
<comment type="caution">
    <text evidence="3">The sequence shown here is derived from an EMBL/GenBank/DDBJ whole genome shotgun (WGS) entry which is preliminary data.</text>
</comment>
<keyword evidence="1" id="KW-0808">Transferase</keyword>
<dbReference type="Gene3D" id="3.40.50.2000">
    <property type="entry name" value="Glycogen Phosphorylase B"/>
    <property type="match status" value="1"/>
</dbReference>
<dbReference type="Proteomes" id="UP000220106">
    <property type="component" value="Unassembled WGS sequence"/>
</dbReference>
<gene>
    <name evidence="3" type="ORF">CN689_25230</name>
</gene>
<dbReference type="EMBL" id="NUEQ01000112">
    <property type="protein sequence ID" value="PEJ25953.1"/>
    <property type="molecule type" value="Genomic_DNA"/>
</dbReference>
<dbReference type="SUPFAM" id="SSF53756">
    <property type="entry name" value="UDP-Glycosyltransferase/glycogen phosphorylase"/>
    <property type="match status" value="1"/>
</dbReference>
<sequence>MRIVVNDIAASSGGALTVLKSFYNHVKSSKKGMKHEWIFLLNADFLEETDNIKIIVINDVKKNWINRLRFDLINGKKIISELKPDIVFSLQNTITFRLKCPQVLYLHQSIPFQKVKSFSFIKAEERKLAVYQYLIGTIIKQSIKKADKTIVQTKWMKDSVVNAINISSNNIINISPNQDDYSKFKREGVFNSRSFFYPASNELYKNHECIYNACEILSNIGVEKYKVSLTIEEVRSTNNISCIGTLTFQQVLEEYNVSTLIFPSYIETLGLPLIEARQMGTIILASDCAFSREALEGYENAYFFDPFKPYELANLMQKVIEHQIIKNEKVSTTNVYSDGWEPVISLLEQIGGGD</sequence>
<dbReference type="GO" id="GO:0009103">
    <property type="term" value="P:lipopolysaccharide biosynthetic process"/>
    <property type="evidence" value="ECO:0007669"/>
    <property type="project" value="TreeGrafter"/>
</dbReference>
<name>A0AAX0RVR0_9BACI</name>
<accession>A0AAX0RVR0</accession>
<reference evidence="3 4" key="1">
    <citation type="submission" date="2017-09" db="EMBL/GenBank/DDBJ databases">
        <title>Large-scale bioinformatics analysis of Bacillus genomes uncovers conserved roles of natural products in bacterial physiology.</title>
        <authorList>
            <consortium name="Agbiome Team Llc"/>
            <person name="Bleich R.M."/>
            <person name="Kirk G.J."/>
            <person name="Santa Maria K.C."/>
            <person name="Allen S.E."/>
            <person name="Farag S."/>
            <person name="Shank E.A."/>
            <person name="Bowers A."/>
        </authorList>
    </citation>
    <scope>NUCLEOTIDE SEQUENCE [LARGE SCALE GENOMIC DNA]</scope>
    <source>
        <strain evidence="3 4">AFS003229</strain>
    </source>
</reference>
<evidence type="ECO:0000313" key="4">
    <source>
        <dbReference type="Proteomes" id="UP000220106"/>
    </source>
</evidence>
<evidence type="ECO:0000256" key="1">
    <source>
        <dbReference type="ARBA" id="ARBA00022679"/>
    </source>
</evidence>
<dbReference type="PANTHER" id="PTHR46401:SF2">
    <property type="entry name" value="GLYCOSYLTRANSFERASE WBBK-RELATED"/>
    <property type="match status" value="1"/>
</dbReference>
<dbReference type="GO" id="GO:0016757">
    <property type="term" value="F:glycosyltransferase activity"/>
    <property type="evidence" value="ECO:0007669"/>
    <property type="project" value="InterPro"/>
</dbReference>
<evidence type="ECO:0000313" key="3">
    <source>
        <dbReference type="EMBL" id="PEJ25953.1"/>
    </source>
</evidence>
<proteinExistence type="predicted"/>
<dbReference type="InterPro" id="IPR001296">
    <property type="entry name" value="Glyco_trans_1"/>
</dbReference>
<evidence type="ECO:0000259" key="2">
    <source>
        <dbReference type="Pfam" id="PF00534"/>
    </source>
</evidence>
<dbReference type="RefSeq" id="WP_098177834.1">
    <property type="nucleotide sequence ID" value="NZ_NUEQ01000112.1"/>
</dbReference>
<feature type="domain" description="Glycosyl transferase family 1" evidence="2">
    <location>
        <begin position="221"/>
        <end position="328"/>
    </location>
</feature>